<dbReference type="EMBL" id="CADCTU010000831">
    <property type="protein sequence ID" value="CAA9357735.1"/>
    <property type="molecule type" value="Genomic_DNA"/>
</dbReference>
<dbReference type="InterPro" id="IPR008979">
    <property type="entry name" value="Galactose-bd-like_sf"/>
</dbReference>
<evidence type="ECO:0000256" key="2">
    <source>
        <dbReference type="SAM" id="SignalP"/>
    </source>
</evidence>
<dbReference type="InterPro" id="IPR005674">
    <property type="entry name" value="CocE/Ser_esterase"/>
</dbReference>
<keyword evidence="1" id="KW-0378">Hydrolase</keyword>
<dbReference type="Pfam" id="PF02129">
    <property type="entry name" value="Peptidase_S15"/>
    <property type="match status" value="1"/>
</dbReference>
<dbReference type="SUPFAM" id="SSF49785">
    <property type="entry name" value="Galactose-binding domain-like"/>
    <property type="match status" value="1"/>
</dbReference>
<feature type="signal peptide" evidence="2">
    <location>
        <begin position="1"/>
        <end position="21"/>
    </location>
</feature>
<accession>A0A6J4MES2</accession>
<organism evidence="4">
    <name type="scientific">uncultured Gemmatimonadaceae bacterium</name>
    <dbReference type="NCBI Taxonomy" id="246130"/>
    <lineage>
        <taxon>Bacteria</taxon>
        <taxon>Pseudomonadati</taxon>
        <taxon>Gemmatimonadota</taxon>
        <taxon>Gemmatimonadia</taxon>
        <taxon>Gemmatimonadales</taxon>
        <taxon>Gemmatimonadaceae</taxon>
        <taxon>environmental samples</taxon>
    </lineage>
</organism>
<dbReference type="PANTHER" id="PTHR43056:SF10">
    <property type="entry name" value="COCE_NOND FAMILY, PUTATIVE (AFU_ORTHOLOGUE AFUA_7G00600)-RELATED"/>
    <property type="match status" value="1"/>
</dbReference>
<dbReference type="Gene3D" id="2.60.120.260">
    <property type="entry name" value="Galactose-binding domain-like"/>
    <property type="match status" value="1"/>
</dbReference>
<dbReference type="InterPro" id="IPR029058">
    <property type="entry name" value="AB_hydrolase_fold"/>
</dbReference>
<feature type="domain" description="Xaa-Pro dipeptidyl-peptidase C-terminal" evidence="3">
    <location>
        <begin position="352"/>
        <end position="633"/>
    </location>
</feature>
<name>A0A6J4MES2_9BACT</name>
<reference evidence="4" key="1">
    <citation type="submission" date="2020-02" db="EMBL/GenBank/DDBJ databases">
        <authorList>
            <person name="Meier V. D."/>
        </authorList>
    </citation>
    <scope>NUCLEOTIDE SEQUENCE</scope>
    <source>
        <strain evidence="4">AVDCRST_MAG11</strain>
    </source>
</reference>
<dbReference type="InterPro" id="IPR013736">
    <property type="entry name" value="Xaa-Pro_dipept_C"/>
</dbReference>
<dbReference type="InterPro" id="IPR000383">
    <property type="entry name" value="Xaa-Pro-like_dom"/>
</dbReference>
<evidence type="ECO:0000313" key="4">
    <source>
        <dbReference type="EMBL" id="CAA9357735.1"/>
    </source>
</evidence>
<dbReference type="Gene3D" id="3.40.50.1820">
    <property type="entry name" value="alpha/beta hydrolase"/>
    <property type="match status" value="1"/>
</dbReference>
<keyword evidence="2" id="KW-0732">Signal</keyword>
<dbReference type="SUPFAM" id="SSF53474">
    <property type="entry name" value="alpha/beta-Hydrolases"/>
    <property type="match status" value="1"/>
</dbReference>
<dbReference type="Gene3D" id="1.10.3020.10">
    <property type="entry name" value="alpha-amino acid ester hydrolase ( Helical cap domain)"/>
    <property type="match status" value="1"/>
</dbReference>
<proteinExistence type="predicted"/>
<dbReference type="NCBIfam" id="TIGR00976">
    <property type="entry name" value="CocE_NonD"/>
    <property type="match status" value="1"/>
</dbReference>
<dbReference type="PANTHER" id="PTHR43056">
    <property type="entry name" value="PEPTIDASE S9 PROLYL OLIGOPEPTIDASE"/>
    <property type="match status" value="1"/>
</dbReference>
<dbReference type="GO" id="GO:0008239">
    <property type="term" value="F:dipeptidyl-peptidase activity"/>
    <property type="evidence" value="ECO:0007669"/>
    <property type="project" value="InterPro"/>
</dbReference>
<evidence type="ECO:0000256" key="1">
    <source>
        <dbReference type="ARBA" id="ARBA00022801"/>
    </source>
</evidence>
<gene>
    <name evidence="4" type="ORF">AVDCRST_MAG11-3913</name>
</gene>
<sequence length="642" mass="71174">MTSRAPLSVAALLLLTAPLAAQLPAPVAAVDSAYVRYTAMIPMRDGVRLNTEIFVPERAAGPLPMLFTRTPYGVGPDVIAAAAPGRSLHELARDGYVIVAQDVRGRYKSEGQFVMQRAPRDPRVRGAIDEASDAYDSVEWLVRHVPNNNGRVGIFGVSYAGWTAAMALLDPHPALRAASPQASPADMFLGDDFHHNGAFRLSYGFEYAAMMETSKENEQFAFDAYDTYDWYLKLGPLSNVNAKYLKGKIPTWNDFVAHPNYDRFWQRQTIVPYLTKPLTVPTLNVAGWWDQEDFYGPFAIYQALEQRDRANKNFLVVGPWNHGGWNRADGRTLGKIDFGAPTALHFRERIQAPFFRCHLKGRCGSAPPEAITFEAGANAWRTYDAWPPKSAVARRALYFGPNGTLTWTAPNEQPAGGGHTPAAGARGADGADAGAFDAFVSDPAKPVPYRARPIEATYDPRGSGWGAWQVEDQRFAHGRPDVLSWVTEPLAEDVTIAGNVVAELFAATTGSDADWVVKLIDVYPDAYEADPKMSGYQLMVSGEVFRARFRNSFERPEPVTPNRVTPYRIGLHGQAYRFGRGHRIMVQVQSTWFPVIDRNPQTFVPNIFEAKAGDFRAATHRVYRSPRFASRLSLPVRDPVHP</sequence>
<dbReference type="InterPro" id="IPR050585">
    <property type="entry name" value="Xaa-Pro_dipeptidyl-ppase/CocE"/>
</dbReference>
<dbReference type="SMART" id="SM00939">
    <property type="entry name" value="PepX_C"/>
    <property type="match status" value="1"/>
</dbReference>
<evidence type="ECO:0000259" key="3">
    <source>
        <dbReference type="SMART" id="SM00939"/>
    </source>
</evidence>
<protein>
    <submittedName>
        <fullName evidence="4">Glutaryl-7-ACA acylase</fullName>
    </submittedName>
</protein>
<feature type="chain" id="PRO_5026740900" evidence="2">
    <location>
        <begin position="22"/>
        <end position="642"/>
    </location>
</feature>
<dbReference type="AlphaFoldDB" id="A0A6J4MES2"/>
<dbReference type="Pfam" id="PF08530">
    <property type="entry name" value="PepX_C"/>
    <property type="match status" value="1"/>
</dbReference>